<dbReference type="STRING" id="880072.Desac_2222"/>
<dbReference type="GO" id="GO:1990195">
    <property type="term" value="C:macrolide transmembrane transporter complex"/>
    <property type="evidence" value="ECO:0007669"/>
    <property type="project" value="InterPro"/>
</dbReference>
<dbReference type="GO" id="GO:1990961">
    <property type="term" value="P:xenobiotic detoxification by transmembrane export across the plasma membrane"/>
    <property type="evidence" value="ECO:0007669"/>
    <property type="project" value="InterPro"/>
</dbReference>
<protein>
    <submittedName>
        <fullName evidence="8">Efflux transporter, RND family, MFP subunit</fullName>
    </submittedName>
</protein>
<dbReference type="PANTHER" id="PTHR32347">
    <property type="entry name" value="EFFLUX SYSTEM COMPONENT YKNX-RELATED"/>
    <property type="match status" value="1"/>
</dbReference>
<dbReference type="Proteomes" id="UP000000483">
    <property type="component" value="Chromosome"/>
</dbReference>
<dbReference type="NCBIfam" id="TIGR01730">
    <property type="entry name" value="RND_mfp"/>
    <property type="match status" value="1"/>
</dbReference>
<dbReference type="KEGG" id="dao:Desac_2222"/>
<proteinExistence type="inferred from homology"/>
<reference evidence="8 9" key="1">
    <citation type="journal article" date="2011" name="Stand. Genomic Sci.">
        <title>Complete genome sequence of the acetate-degrading sulfate reducer Desulfobacca acetoxidans type strain (ASRB2).</title>
        <authorList>
            <person name="Goker M."/>
            <person name="Teshima H."/>
            <person name="Lapidus A."/>
            <person name="Nolan M."/>
            <person name="Lucas S."/>
            <person name="Hammon N."/>
            <person name="Deshpande S."/>
            <person name="Cheng J.F."/>
            <person name="Tapia R."/>
            <person name="Han C."/>
            <person name="Goodwin L."/>
            <person name="Pitluck S."/>
            <person name="Huntemann M."/>
            <person name="Liolios K."/>
            <person name="Ivanova N."/>
            <person name="Pagani I."/>
            <person name="Mavromatis K."/>
            <person name="Ovchinikova G."/>
            <person name="Pati A."/>
            <person name="Chen A."/>
            <person name="Palaniappan K."/>
            <person name="Land M."/>
            <person name="Hauser L."/>
            <person name="Brambilla E.M."/>
            <person name="Rohde M."/>
            <person name="Spring S."/>
            <person name="Detter J.C."/>
            <person name="Woyke T."/>
            <person name="Bristow J."/>
            <person name="Eisen J.A."/>
            <person name="Markowitz V."/>
            <person name="Hugenholtz P."/>
            <person name="Kyrpides N.C."/>
            <person name="Klenk H.P."/>
        </authorList>
    </citation>
    <scope>NUCLEOTIDE SEQUENCE [LARGE SCALE GENOMIC DNA]</scope>
    <source>
        <strain evidence="9">ATCC 700848 / DSM 11109 / ASRB2</strain>
    </source>
</reference>
<dbReference type="EMBL" id="CP002629">
    <property type="protein sequence ID" value="AEB10050.1"/>
    <property type="molecule type" value="Genomic_DNA"/>
</dbReference>
<dbReference type="InterPro" id="IPR030190">
    <property type="entry name" value="MacA_alpha-hairpin_sf"/>
</dbReference>
<evidence type="ECO:0000259" key="5">
    <source>
        <dbReference type="Pfam" id="PF25876"/>
    </source>
</evidence>
<dbReference type="InterPro" id="IPR050465">
    <property type="entry name" value="UPF0194_transport"/>
</dbReference>
<comment type="similarity">
    <text evidence="2">Belongs to the membrane fusion protein (MFP) (TC 8.A.1) family.</text>
</comment>
<evidence type="ECO:0000313" key="8">
    <source>
        <dbReference type="EMBL" id="AEB10050.1"/>
    </source>
</evidence>
<organism evidence="8 9">
    <name type="scientific">Desulfobacca acetoxidans (strain ATCC 700848 / DSM 11109 / ASRB2)</name>
    <dbReference type="NCBI Taxonomy" id="880072"/>
    <lineage>
        <taxon>Bacteria</taxon>
        <taxon>Pseudomonadati</taxon>
        <taxon>Thermodesulfobacteriota</taxon>
        <taxon>Desulfobaccia</taxon>
        <taxon>Desulfobaccales</taxon>
        <taxon>Desulfobaccaceae</taxon>
        <taxon>Desulfobacca</taxon>
    </lineage>
</organism>
<dbReference type="HOGENOM" id="CLU_018816_14_1_7"/>
<dbReference type="Gene3D" id="2.40.30.170">
    <property type="match status" value="1"/>
</dbReference>
<evidence type="ECO:0000259" key="6">
    <source>
        <dbReference type="Pfam" id="PF25917"/>
    </source>
</evidence>
<evidence type="ECO:0000256" key="2">
    <source>
        <dbReference type="ARBA" id="ARBA00009477"/>
    </source>
</evidence>
<dbReference type="InterPro" id="IPR058624">
    <property type="entry name" value="MdtA-like_HH"/>
</dbReference>
<dbReference type="SUPFAM" id="SSF111369">
    <property type="entry name" value="HlyD-like secretion proteins"/>
    <property type="match status" value="1"/>
</dbReference>
<reference evidence="9" key="2">
    <citation type="submission" date="2011-03" db="EMBL/GenBank/DDBJ databases">
        <title>The complete genome of Desulfobacca acetoxidans DSM 11109.</title>
        <authorList>
            <consortium name="US DOE Joint Genome Institute (JGI-PGF)"/>
            <person name="Lucas S."/>
            <person name="Copeland A."/>
            <person name="Lapidus A."/>
            <person name="Bruce D."/>
            <person name="Goodwin L."/>
            <person name="Pitluck S."/>
            <person name="Peters L."/>
            <person name="Kyrpides N."/>
            <person name="Mavromatis K."/>
            <person name="Ivanova N."/>
            <person name="Ovchinnikova G."/>
            <person name="Teshima H."/>
            <person name="Detter J.C."/>
            <person name="Han C."/>
            <person name="Land M."/>
            <person name="Hauser L."/>
            <person name="Markowitz V."/>
            <person name="Cheng J.-F."/>
            <person name="Hugenholtz P."/>
            <person name="Woyke T."/>
            <person name="Wu D."/>
            <person name="Spring S."/>
            <person name="Schueler E."/>
            <person name="Brambilla E."/>
            <person name="Klenk H.-P."/>
            <person name="Eisen J.A."/>
        </authorList>
    </citation>
    <scope>NUCLEOTIDE SEQUENCE [LARGE SCALE GENOMIC DNA]</scope>
    <source>
        <strain evidence="9">ATCC 700848 / DSM 11109 / ASRB2</strain>
    </source>
</reference>
<dbReference type="PANTHER" id="PTHR32347:SF14">
    <property type="entry name" value="EFFLUX SYSTEM COMPONENT YKNX-RELATED"/>
    <property type="match status" value="1"/>
</dbReference>
<dbReference type="Gene3D" id="2.40.420.20">
    <property type="match status" value="1"/>
</dbReference>
<comment type="subcellular location">
    <subcellularLocation>
        <location evidence="1">Cell envelope</location>
    </subcellularLocation>
</comment>
<accession>F2NFD1</accession>
<dbReference type="Gene3D" id="6.10.140.1990">
    <property type="match status" value="1"/>
</dbReference>
<dbReference type="Pfam" id="PF25917">
    <property type="entry name" value="BSH_RND"/>
    <property type="match status" value="1"/>
</dbReference>
<dbReference type="InterPro" id="IPR006143">
    <property type="entry name" value="RND_pump_MFP"/>
</dbReference>
<name>F2NFD1_DESAR</name>
<feature type="domain" description="CusB-like beta-barrel" evidence="7">
    <location>
        <begin position="241"/>
        <end position="314"/>
    </location>
</feature>
<dbReference type="Pfam" id="PF25876">
    <property type="entry name" value="HH_MFP_RND"/>
    <property type="match status" value="1"/>
</dbReference>
<sequence>MTIRRDKSSGSSEAIIPGQGPVRLNCLIWAGFLIINLILPGCNFATESDRYVTKPITRMDLQQSVVASGAINPIETVLVGAQVSGIIKEILVDYNSEVRRGKVIARIDPRVFEAKVDQCRSALELARAEVEKAKTNLSLATSQFKRYESLWRQRLVSELDLDNNRALYETAQAEFRAAQARASQAAAQLTEAETNLGYTNITSPVNGIVISRNVEVGRTVVASFQTPTLFTIAQDLTQMQVEAAVDGAEVGDIKVGQAATFTVDAYTDKVFSGKIDQVRLAPQTTQNVVTYTVLIQTPNPDLLLKPGMIATVTILTDARTGVLAVPNAALRFQPRGHTAPEAAGRHVVWRLEANEVPRPVLASCGISNGLWTELKNSPLQEGDLVIIDQVSGTRGGGMGLRSLFY</sequence>
<dbReference type="OrthoDB" id="9784484at2"/>
<keyword evidence="9" id="KW-1185">Reference proteome</keyword>
<evidence type="ECO:0000256" key="4">
    <source>
        <dbReference type="SAM" id="Coils"/>
    </source>
</evidence>
<dbReference type="InterPro" id="IPR058792">
    <property type="entry name" value="Beta-barrel_RND_2"/>
</dbReference>
<dbReference type="GO" id="GO:0015562">
    <property type="term" value="F:efflux transmembrane transporter activity"/>
    <property type="evidence" value="ECO:0007669"/>
    <property type="project" value="InterPro"/>
</dbReference>
<feature type="coiled-coil region" evidence="4">
    <location>
        <begin position="168"/>
        <end position="195"/>
    </location>
</feature>
<dbReference type="Gene3D" id="2.40.50.100">
    <property type="match status" value="1"/>
</dbReference>
<evidence type="ECO:0000256" key="1">
    <source>
        <dbReference type="ARBA" id="ARBA00004196"/>
    </source>
</evidence>
<gene>
    <name evidence="8" type="ordered locus">Desac_2222</name>
</gene>
<dbReference type="eggNOG" id="COG0845">
    <property type="taxonomic scope" value="Bacteria"/>
</dbReference>
<feature type="domain" description="Multidrug resistance protein MdtA-like alpha-helical hairpin" evidence="5">
    <location>
        <begin position="124"/>
        <end position="190"/>
    </location>
</feature>
<evidence type="ECO:0000259" key="7">
    <source>
        <dbReference type="Pfam" id="PF25954"/>
    </source>
</evidence>
<dbReference type="AlphaFoldDB" id="F2NFD1"/>
<dbReference type="InterPro" id="IPR058625">
    <property type="entry name" value="MdtA-like_BSH"/>
</dbReference>
<keyword evidence="3 4" id="KW-0175">Coiled coil</keyword>
<dbReference type="Pfam" id="PF25954">
    <property type="entry name" value="Beta-barrel_RND_2"/>
    <property type="match status" value="1"/>
</dbReference>
<dbReference type="GO" id="GO:0019898">
    <property type="term" value="C:extrinsic component of membrane"/>
    <property type="evidence" value="ECO:0007669"/>
    <property type="project" value="InterPro"/>
</dbReference>
<feature type="coiled-coil region" evidence="4">
    <location>
        <begin position="116"/>
        <end position="143"/>
    </location>
</feature>
<feature type="domain" description="Multidrug resistance protein MdtA-like barrel-sandwich hybrid" evidence="6">
    <location>
        <begin position="75"/>
        <end position="229"/>
    </location>
</feature>
<dbReference type="GO" id="GO:0030313">
    <property type="term" value="C:cell envelope"/>
    <property type="evidence" value="ECO:0007669"/>
    <property type="project" value="UniProtKB-SubCell"/>
</dbReference>
<evidence type="ECO:0000313" key="9">
    <source>
        <dbReference type="Proteomes" id="UP000000483"/>
    </source>
</evidence>
<evidence type="ECO:0000256" key="3">
    <source>
        <dbReference type="ARBA" id="ARBA00023054"/>
    </source>
</evidence>